<dbReference type="InterPro" id="IPR052233">
    <property type="entry name" value="Rho-type_GEFs"/>
</dbReference>
<feature type="compositionally biased region" description="Low complexity" evidence="3">
    <location>
        <begin position="707"/>
        <end position="719"/>
    </location>
</feature>
<dbReference type="PROSITE" id="PS50010">
    <property type="entry name" value="DH_2"/>
    <property type="match status" value="1"/>
</dbReference>
<evidence type="ECO:0000259" key="4">
    <source>
        <dbReference type="PROSITE" id="PS50003"/>
    </source>
</evidence>
<keyword evidence="1" id="KW-0597">Phosphoprotein</keyword>
<feature type="compositionally biased region" description="Low complexity" evidence="3">
    <location>
        <begin position="275"/>
        <end position="296"/>
    </location>
</feature>
<dbReference type="CDD" id="cd04435">
    <property type="entry name" value="DEP_fRom2"/>
    <property type="match status" value="1"/>
</dbReference>
<feature type="region of interest" description="Disordered" evidence="3">
    <location>
        <begin position="692"/>
        <end position="756"/>
    </location>
</feature>
<dbReference type="Proteomes" id="UP000279236">
    <property type="component" value="Unassembled WGS sequence"/>
</dbReference>
<feature type="region of interest" description="Disordered" evidence="3">
    <location>
        <begin position="1521"/>
        <end position="1599"/>
    </location>
</feature>
<dbReference type="GeneID" id="39584880"/>
<dbReference type="Pfam" id="PF15405">
    <property type="entry name" value="PH_5"/>
    <property type="match status" value="1"/>
</dbReference>
<dbReference type="SMART" id="SM00036">
    <property type="entry name" value="CNH"/>
    <property type="match status" value="1"/>
</dbReference>
<keyword evidence="8" id="KW-1185">Reference proteome</keyword>
<dbReference type="SUPFAM" id="SSF50729">
    <property type="entry name" value="PH domain-like"/>
    <property type="match status" value="1"/>
</dbReference>
<dbReference type="InterPro" id="IPR041675">
    <property type="entry name" value="PH_5"/>
</dbReference>
<evidence type="ECO:0000313" key="7">
    <source>
        <dbReference type="EMBL" id="RSH87820.1"/>
    </source>
</evidence>
<dbReference type="InterPro" id="IPR001180">
    <property type="entry name" value="CNH_dom"/>
</dbReference>
<dbReference type="Pfam" id="PF00610">
    <property type="entry name" value="DEP"/>
    <property type="match status" value="1"/>
</dbReference>
<feature type="compositionally biased region" description="Polar residues" evidence="3">
    <location>
        <begin position="175"/>
        <end position="199"/>
    </location>
</feature>
<feature type="region of interest" description="Disordered" evidence="3">
    <location>
        <begin position="1615"/>
        <end position="1644"/>
    </location>
</feature>
<dbReference type="SMART" id="SM00049">
    <property type="entry name" value="DEP"/>
    <property type="match status" value="1"/>
</dbReference>
<comment type="caution">
    <text evidence="7">The sequence shown here is derived from an EMBL/GenBank/DDBJ whole genome shotgun (WGS) entry which is preliminary data.</text>
</comment>
<dbReference type="InterPro" id="IPR001849">
    <property type="entry name" value="PH_domain"/>
</dbReference>
<dbReference type="Gene3D" id="1.10.10.10">
    <property type="entry name" value="Winged helix-like DNA-binding domain superfamily/Winged helix DNA-binding domain"/>
    <property type="match status" value="1"/>
</dbReference>
<feature type="compositionally biased region" description="Pro residues" evidence="3">
    <location>
        <begin position="1"/>
        <end position="23"/>
    </location>
</feature>
<dbReference type="GO" id="GO:0035556">
    <property type="term" value="P:intracellular signal transduction"/>
    <property type="evidence" value="ECO:0007669"/>
    <property type="project" value="InterPro"/>
</dbReference>
<feature type="domain" description="PH" evidence="4">
    <location>
        <begin position="1063"/>
        <end position="1199"/>
    </location>
</feature>
<dbReference type="STRING" id="105984.A0A427Y9I3"/>
<dbReference type="PROSITE" id="PS50003">
    <property type="entry name" value="PH_DOMAIN"/>
    <property type="match status" value="1"/>
</dbReference>
<feature type="region of interest" description="Disordered" evidence="3">
    <location>
        <begin position="460"/>
        <end position="523"/>
    </location>
</feature>
<feature type="domain" description="DH" evidence="5">
    <location>
        <begin position="841"/>
        <end position="1028"/>
    </location>
</feature>
<sequence length="1644" mass="180366">MPPQGPRSRQPPPPGAQRAPPPGRSEVFENIFGRPAGGHHLGHGPPGAPGGPGGARPQFGGYPGANAPPPAPVYNPAQPGYPPALAPQLPPAGPNQGYSQHAGPGPRVYGQHGLGSSGGGSLAPGPPPGAHGHQQSYPSDGFDFSRPSAGSMTNGFPQPQPRGSSYGSAPHPDPQQRQTLPNRRASLTPSLASSMTQRSHPIEYTNSPSAAYSSSSGVQQAPPPQNGGLQRAPTTSYNGFASHPADRLPTLSSLQEHAYGGTAPSTTMPTPQPRSVSATAVPTAASAAGAPQPTQTSIPPRSRSLHHAAGPSKIRVSIPQPSVNPGVSPAQPYPPSASRTSSGFSGDGMGGLPTTREASPPPDYLRAMNSITLNSGRGTPGPLDDIAGIPDRSSTDLGALRGPWEPSVRSNPNEPPTRSVDTRHMSSSSASSQPRGLHSRMPSDSSIASSIYTIGGARMAPLSQIGGPGAESPNSPSTPTGSENGYGFHRLSGRKSMESTHSLPLPTSLQDSPLPPGAANSVFDHRATSFSGSAANRREIISQVRSSGGSQLDSKGLGISVNNGGGGGGPGSPVTPQRSLVRHQSQARQATLLTMAPVVPSLLSSVAEAFRQLIQPAELHKEGLAYKDSFDGRAAVSILADIIKTPDRNLALLLGRALDAQKFFHDVTYAHRLRDTPNEIYQFKERLVAPFMNETDSPSPDHLGLTRPSSSSSGVVARRSPARHQAHEGGSDSTSSFFPQPKALGTPVELDDDSDDDLPQGVFTLLTECYSPTCTRERLCYSINCPRRLEQMKRLNMKAHPGLNRKIEDDVAHDDAKDTGRLWKDTVSQEVFESVDEKEWKRQEAINEVIYTERDFVRDLEYLRDSWVKPLRSADVVPATRRDDFVRQVFWNVHDVLTVNVVLAERLSKRQKQQPVVQSVGDIFLECVPHFEPFVVYGAHQLFGKYEFEKEKGANPTFLKFVDETERKPESRKLELNGYLTKPTTRLGRYPLLLEAVLKHTPDDHPDKQDLPEVIKLIRGFLAKVNEESGKSENIFELAQIEQQLMFRPHENIDLRLRDKNRELVHKGPLKRRGGTQGENADLFAFLFDHAFLLVKSKWVNKAEQYKVYRRPIPLELLVLITPEDVYNSAKMSASSRKLISRSNTKGQVLAHVPPKPESKHGFSLTVHHLGRKGYSLQLWVDTYVSRKKWIESIEKQQQTIRDRSTIFMSETITDNFFQNLRRINCISPYDNGNRMIYGTDEGVYFSNLRDPKLREPVKVINLVDVTQVDVVEEYQLLIVLHERSVTTFPLDCLDPNDPNAALKRGKRISSHTSFFKSGVCLGRTLVAVVKSSPLSSTIKVLEPVDQNMRNKKPQGGFMKRLNGAQDTLKVFKEFYIPLESFSVYFLKTKLCVGCQKGFEIVDLETLDMQSLLDPSDASLDFVLKRDGVRPMAIYRIESDFLLCYDEFAFYVNKNGWRSRPKWAIIWEGSPTSFALQYPYVIAFEPSFIEVRNVETSHLVQIIPGHNINCLFADMPPSTVNAPPMPQSRQLMYGAPGAQGNMYRPPPQQQQQQQQQQPGYPQGGFGGFPQPKPYGQQQQQQVRPPMPGGYGMPHPMAPIRNFSFRPQVIFTSDDGHVQFLKLPPPQAKNRRSSDSRSIHSTTGR</sequence>
<protein>
    <submittedName>
        <fullName evidence="7">RHO1 GDP-GTP exchange protein 2</fullName>
    </submittedName>
</protein>
<feature type="region of interest" description="Disordered" evidence="3">
    <location>
        <begin position="544"/>
        <end position="577"/>
    </location>
</feature>
<keyword evidence="2" id="KW-0344">Guanine-nucleotide releasing factor</keyword>
<dbReference type="InterPro" id="IPR036390">
    <property type="entry name" value="WH_DNA-bd_sf"/>
</dbReference>
<dbReference type="SUPFAM" id="SSF46785">
    <property type="entry name" value="Winged helix' DNA-binding domain"/>
    <property type="match status" value="1"/>
</dbReference>
<dbReference type="InterPro" id="IPR035899">
    <property type="entry name" value="DBL_dom_sf"/>
</dbReference>
<gene>
    <name evidence="7" type="primary">ROM2</name>
    <name evidence="7" type="ORF">EHS24_000337</name>
</gene>
<dbReference type="SMART" id="SM00325">
    <property type="entry name" value="RhoGEF"/>
    <property type="match status" value="1"/>
</dbReference>
<dbReference type="OrthoDB" id="2272012at2759"/>
<dbReference type="Pfam" id="PF00621">
    <property type="entry name" value="RhoGEF"/>
    <property type="match status" value="1"/>
</dbReference>
<evidence type="ECO:0000256" key="1">
    <source>
        <dbReference type="ARBA" id="ARBA00022553"/>
    </source>
</evidence>
<feature type="domain" description="CNH" evidence="6">
    <location>
        <begin position="1221"/>
        <end position="1518"/>
    </location>
</feature>
<feature type="compositionally biased region" description="Low complexity" evidence="3">
    <location>
        <begin position="207"/>
        <end position="216"/>
    </location>
</feature>
<evidence type="ECO:0000256" key="3">
    <source>
        <dbReference type="SAM" id="MobiDB-lite"/>
    </source>
</evidence>
<dbReference type="InterPro" id="IPR000219">
    <property type="entry name" value="DH_dom"/>
</dbReference>
<feature type="compositionally biased region" description="Polar residues" evidence="3">
    <location>
        <begin position="472"/>
        <end position="483"/>
    </location>
</feature>
<feature type="compositionally biased region" description="Pro residues" evidence="3">
    <location>
        <begin position="66"/>
        <end position="93"/>
    </location>
</feature>
<feature type="region of interest" description="Disordered" evidence="3">
    <location>
        <begin position="1"/>
        <end position="444"/>
    </location>
</feature>
<evidence type="ECO:0000313" key="8">
    <source>
        <dbReference type="Proteomes" id="UP000279236"/>
    </source>
</evidence>
<feature type="compositionally biased region" description="Polar residues" evidence="3">
    <location>
        <begin position="499"/>
        <end position="511"/>
    </location>
</feature>
<dbReference type="SMART" id="SM00233">
    <property type="entry name" value="PH"/>
    <property type="match status" value="1"/>
</dbReference>
<feature type="compositionally biased region" description="Gly residues" evidence="3">
    <location>
        <begin position="112"/>
        <end position="122"/>
    </location>
</feature>
<dbReference type="CDD" id="cd00160">
    <property type="entry name" value="RhoGEF"/>
    <property type="match status" value="1"/>
</dbReference>
<feature type="compositionally biased region" description="Polar residues" evidence="3">
    <location>
        <begin position="148"/>
        <end position="167"/>
    </location>
</feature>
<feature type="compositionally biased region" description="Polar residues" evidence="3">
    <location>
        <begin position="425"/>
        <end position="434"/>
    </location>
</feature>
<dbReference type="EMBL" id="RSCE01000001">
    <property type="protein sequence ID" value="RSH87820.1"/>
    <property type="molecule type" value="Genomic_DNA"/>
</dbReference>
<dbReference type="PANTHER" id="PTHR46572:SF2">
    <property type="entry name" value="RHO1 GDP-GTP EXCHANGE PROTEIN 1-RELATED"/>
    <property type="match status" value="1"/>
</dbReference>
<reference evidence="7 8" key="1">
    <citation type="submission" date="2018-11" db="EMBL/GenBank/DDBJ databases">
        <title>Genome sequence of Apiotrichum porosum DSM 27194.</title>
        <authorList>
            <person name="Aliyu H."/>
            <person name="Gorte O."/>
            <person name="Ochsenreither K."/>
        </authorList>
    </citation>
    <scope>NUCLEOTIDE SEQUENCE [LARGE SCALE GENOMIC DNA]</scope>
    <source>
        <strain evidence="7 8">DSM 27194</strain>
    </source>
</reference>
<dbReference type="PROSITE" id="PS50219">
    <property type="entry name" value="CNH"/>
    <property type="match status" value="1"/>
</dbReference>
<feature type="compositionally biased region" description="Polar residues" evidence="3">
    <location>
        <begin position="544"/>
        <end position="553"/>
    </location>
</feature>
<dbReference type="InterPro" id="IPR036388">
    <property type="entry name" value="WH-like_DNA-bd_sf"/>
</dbReference>
<feature type="compositionally biased region" description="Low complexity" evidence="3">
    <location>
        <begin position="1549"/>
        <end position="1560"/>
    </location>
</feature>
<dbReference type="SUPFAM" id="SSF48065">
    <property type="entry name" value="DBL homology domain (DH-domain)"/>
    <property type="match status" value="1"/>
</dbReference>
<dbReference type="Gene3D" id="1.20.900.10">
    <property type="entry name" value="Dbl homology (DH) domain"/>
    <property type="match status" value="1"/>
</dbReference>
<accession>A0A427Y9I3</accession>
<dbReference type="InterPro" id="IPR011993">
    <property type="entry name" value="PH-like_dom_sf"/>
</dbReference>
<organism evidence="7 8">
    <name type="scientific">Apiotrichum porosum</name>
    <dbReference type="NCBI Taxonomy" id="105984"/>
    <lineage>
        <taxon>Eukaryota</taxon>
        <taxon>Fungi</taxon>
        <taxon>Dikarya</taxon>
        <taxon>Basidiomycota</taxon>
        <taxon>Agaricomycotina</taxon>
        <taxon>Tremellomycetes</taxon>
        <taxon>Trichosporonales</taxon>
        <taxon>Trichosporonaceae</taxon>
        <taxon>Apiotrichum</taxon>
    </lineage>
</organism>
<dbReference type="Pfam" id="PF00780">
    <property type="entry name" value="CNH"/>
    <property type="match status" value="1"/>
</dbReference>
<name>A0A427Y9I3_9TREE</name>
<proteinExistence type="predicted"/>
<dbReference type="InterPro" id="IPR000591">
    <property type="entry name" value="DEP_dom"/>
</dbReference>
<evidence type="ECO:0000259" key="5">
    <source>
        <dbReference type="PROSITE" id="PS50010"/>
    </source>
</evidence>
<dbReference type="GO" id="GO:0005085">
    <property type="term" value="F:guanyl-nucleotide exchange factor activity"/>
    <property type="evidence" value="ECO:0007669"/>
    <property type="project" value="UniProtKB-KW"/>
</dbReference>
<evidence type="ECO:0000256" key="2">
    <source>
        <dbReference type="ARBA" id="ARBA00022658"/>
    </source>
</evidence>
<dbReference type="RefSeq" id="XP_028480028.1">
    <property type="nucleotide sequence ID" value="XM_028616171.1"/>
</dbReference>
<feature type="compositionally biased region" description="Low complexity" evidence="3">
    <location>
        <begin position="1573"/>
        <end position="1583"/>
    </location>
</feature>
<dbReference type="PANTHER" id="PTHR46572">
    <property type="entry name" value="RHO1 GDP-GTP EXCHANGE PROTEIN 1-RELATED"/>
    <property type="match status" value="1"/>
</dbReference>
<evidence type="ECO:0000259" key="6">
    <source>
        <dbReference type="PROSITE" id="PS50219"/>
    </source>
</evidence>
<dbReference type="Gene3D" id="2.30.29.30">
    <property type="entry name" value="Pleckstrin-homology domain (PH domain)/Phosphotyrosine-binding domain (PTB)"/>
    <property type="match status" value="1"/>
</dbReference>